<dbReference type="InterPro" id="IPR052809">
    <property type="entry name" value="Actin_polarity_regulatory"/>
</dbReference>
<feature type="compositionally biased region" description="Low complexity" evidence="1">
    <location>
        <begin position="1003"/>
        <end position="1016"/>
    </location>
</feature>
<dbReference type="PANTHER" id="PTHR28245">
    <property type="entry name" value="ARF3-INTERACTING PROTEIN 1"/>
    <property type="match status" value="1"/>
</dbReference>
<dbReference type="PANTHER" id="PTHR28245:SF1">
    <property type="entry name" value="ARF3-INTERACTING PROTEIN 1"/>
    <property type="match status" value="1"/>
</dbReference>
<evidence type="ECO:0000256" key="1">
    <source>
        <dbReference type="SAM" id="MobiDB-lite"/>
    </source>
</evidence>
<dbReference type="Pfam" id="PF08616">
    <property type="entry name" value="SPA"/>
    <property type="match status" value="1"/>
</dbReference>
<dbReference type="GO" id="GO:0005886">
    <property type="term" value="C:plasma membrane"/>
    <property type="evidence" value="ECO:0007669"/>
    <property type="project" value="TreeGrafter"/>
</dbReference>
<feature type="compositionally biased region" description="Low complexity" evidence="1">
    <location>
        <begin position="802"/>
        <end position="818"/>
    </location>
</feature>
<dbReference type="InterPro" id="IPR037516">
    <property type="entry name" value="Tripartite_DENN"/>
</dbReference>
<feature type="compositionally biased region" description="Polar residues" evidence="1">
    <location>
        <begin position="876"/>
        <end position="895"/>
    </location>
</feature>
<gene>
    <name evidence="3" type="ORF">HK099_005619</name>
</gene>
<keyword evidence="4" id="KW-1185">Reference proteome</keyword>
<proteinExistence type="predicted"/>
<feature type="region of interest" description="Disordered" evidence="1">
    <location>
        <begin position="773"/>
        <end position="830"/>
    </location>
</feature>
<protein>
    <recommendedName>
        <fullName evidence="2">UDENN domain-containing protein</fullName>
    </recommendedName>
</protein>
<dbReference type="GO" id="GO:0051666">
    <property type="term" value="P:actin cortical patch localization"/>
    <property type="evidence" value="ECO:0007669"/>
    <property type="project" value="TreeGrafter"/>
</dbReference>
<dbReference type="PROSITE" id="PS50211">
    <property type="entry name" value="DENN"/>
    <property type="match status" value="1"/>
</dbReference>
<comment type="caution">
    <text evidence="3">The sequence shown here is derived from an EMBL/GenBank/DDBJ whole genome shotgun (WGS) entry which is preliminary data.</text>
</comment>
<feature type="region of interest" description="Disordered" evidence="1">
    <location>
        <begin position="842"/>
        <end position="895"/>
    </location>
</feature>
<name>A0AAD5XZH5_9FUNG</name>
<dbReference type="Pfam" id="PF07792">
    <property type="entry name" value="Afi1"/>
    <property type="match status" value="1"/>
</dbReference>
<dbReference type="InterPro" id="IPR012860">
    <property type="entry name" value="Afi1_N"/>
</dbReference>
<sequence>MTLVSHIFIAEFDIDKGSNLTYQYPTQTNYDPAQLADLMLPDGAHQRQEDWTYFFLNRDVVNDAANFFNALLNAGVQENSNNLKYKELPLPLTKIQQKCLTENTHFEEHKPFLHVINLVRTKFISGARRGAEVKALAIASQYSWVHIFKPLLVLGLEKFFNQPSELILKELFESVNKMIMDNFPFLTNYEKLILRSSEDETIFEEKFLYSQNIVNKSNNLVLKSTEENLENSNNSNIYNTTQQKPVTQNNLNQKKYDRHFFETKVDFDSITIPIRIPCSVFSEEIGDFSIIKLISIFSSTSSAILPLPNNSNPIKYRNGLPYQWHPHLDNGPNTHPITLLLNALICQKNVLFLGYGKPSAEVANFVLAACAMASCGGSLLRGFINRCFPYVSLVGIELLLQINGYIAGVTNPVFEEQNSWWDVLCNINTGKITVSPKIKFPNSTDKSGSNFKSEKLLDGGEEHVFDKSIQNDVTSEFIYDLVTSVNSHMPEFYVREKIYDFVERFVDLTSTYELETFGKSDISTKKEVDNLENDSDDGNSIYTLEKLVGSGTFFSSKEVKMKELTFFRNWFEGWRETENYLLYVKDFQTKLLRKSIRGIDAKHLISRLKSSETISDIDTVTIFLAIQDSVTSSSEQQLTEFLSFLPQSQGGVNNCIALGLIHRRWEVRRATVRIFARLSAHYVGIKFLHHLNPFFKIVYEKLGAELLVSELETLNSFSSDAEKVVLNSKINNSGERLTKFSILQRQQHQQEKGNPLNFGSTFSVADSYWEEESSRKNSTNQRSSPSFLPQDQHQPGIFGGTSSSSLSSTSYESIRSSSPHLSNLQREPVRHSLTRKILPFTKSSSDSNLSRTLNNNANATSNFNSLQNLSMDYPPQKSNVNNNTIPASNPNDQNVNRYRTNLKSPLSQESIGKNYSLATSSFTQQSKYNETTMVNSNAKSSLQYGTFNYNSQSVQPHPIILKRSSSENIFPQLQQQEQNNSLQEQKSPLKSGKIFDVFRSKKNSTNNNSVSNSNSSIVDSQESPPKAAVTDSSAVVKKLIEQQQMKQQLLMNKLKEVRKTEEDNSESSFQGELLVPFGGKEPPVSNSLGLKREREKLTSIPILQLPPKKKKDTLNLTIAENVVISKGFQEQLKDDKKFEILLKDPVKLPVQFNFEQEWEEIDKLTKSFENDFSFTPRNSKLSNKKSSVIYSDTGHNRRPSVEIFEEEVWAEESDDEK</sequence>
<reference evidence="3" key="1">
    <citation type="submission" date="2020-05" db="EMBL/GenBank/DDBJ databases">
        <title>Phylogenomic resolution of chytrid fungi.</title>
        <authorList>
            <person name="Stajich J.E."/>
            <person name="Amses K."/>
            <person name="Simmons R."/>
            <person name="Seto K."/>
            <person name="Myers J."/>
            <person name="Bonds A."/>
            <person name="Quandt C.A."/>
            <person name="Barry K."/>
            <person name="Liu P."/>
            <person name="Grigoriev I."/>
            <person name="Longcore J.E."/>
            <person name="James T.Y."/>
        </authorList>
    </citation>
    <scope>NUCLEOTIDE SEQUENCE</scope>
    <source>
        <strain evidence="3">JEL0476</strain>
    </source>
</reference>
<evidence type="ECO:0000259" key="2">
    <source>
        <dbReference type="PROSITE" id="PS50211"/>
    </source>
</evidence>
<dbReference type="EMBL" id="JADGJW010000447">
    <property type="protein sequence ID" value="KAJ3217026.1"/>
    <property type="molecule type" value="Genomic_DNA"/>
</dbReference>
<feature type="region of interest" description="Disordered" evidence="1">
    <location>
        <begin position="1000"/>
        <end position="1028"/>
    </location>
</feature>
<organism evidence="3 4">
    <name type="scientific">Clydaea vesicula</name>
    <dbReference type="NCBI Taxonomy" id="447962"/>
    <lineage>
        <taxon>Eukaryota</taxon>
        <taxon>Fungi</taxon>
        <taxon>Fungi incertae sedis</taxon>
        <taxon>Chytridiomycota</taxon>
        <taxon>Chytridiomycota incertae sedis</taxon>
        <taxon>Chytridiomycetes</taxon>
        <taxon>Lobulomycetales</taxon>
        <taxon>Lobulomycetaceae</taxon>
        <taxon>Clydaea</taxon>
    </lineage>
</organism>
<dbReference type="AlphaFoldDB" id="A0AAD5XZH5"/>
<evidence type="ECO:0000313" key="3">
    <source>
        <dbReference type="EMBL" id="KAJ3217026.1"/>
    </source>
</evidence>
<feature type="domain" description="UDENN" evidence="2">
    <location>
        <begin position="5"/>
        <end position="581"/>
    </location>
</feature>
<feature type="compositionally biased region" description="Polar residues" evidence="1">
    <location>
        <begin position="776"/>
        <end position="793"/>
    </location>
</feature>
<dbReference type="Proteomes" id="UP001211065">
    <property type="component" value="Unassembled WGS sequence"/>
</dbReference>
<accession>A0AAD5XZH5</accession>
<evidence type="ECO:0000313" key="4">
    <source>
        <dbReference type="Proteomes" id="UP001211065"/>
    </source>
</evidence>
<feature type="compositionally biased region" description="Low complexity" evidence="1">
    <location>
        <begin position="847"/>
        <end position="866"/>
    </location>
</feature>